<dbReference type="PANTHER" id="PTHR43674">
    <property type="entry name" value="NITRILASE C965.09-RELATED"/>
    <property type="match status" value="1"/>
</dbReference>
<feature type="domain" description="CN hydrolase" evidence="2">
    <location>
        <begin position="18"/>
        <end position="252"/>
    </location>
</feature>
<dbReference type="SUPFAM" id="SSF56317">
    <property type="entry name" value="Carbon-nitrogen hydrolase"/>
    <property type="match status" value="1"/>
</dbReference>
<name>A0A1N6H4Z0_9BACT</name>
<dbReference type="Gene3D" id="3.60.110.10">
    <property type="entry name" value="Carbon-nitrogen hydrolase"/>
    <property type="match status" value="1"/>
</dbReference>
<gene>
    <name evidence="3" type="ORF">SAMN02745161_2009</name>
</gene>
<accession>A0A1N6H4Z0</accession>
<dbReference type="RefSeq" id="WP_074216790.1">
    <property type="nucleotide sequence ID" value="NZ_FSRG01000005.1"/>
</dbReference>
<dbReference type="OrthoDB" id="9795543at2"/>
<keyword evidence="1 3" id="KW-0378">Hydrolase</keyword>
<dbReference type="Pfam" id="PF00795">
    <property type="entry name" value="CN_hydrolase"/>
    <property type="match status" value="1"/>
</dbReference>
<evidence type="ECO:0000313" key="3">
    <source>
        <dbReference type="EMBL" id="SIO14823.1"/>
    </source>
</evidence>
<keyword evidence="4" id="KW-1185">Reference proteome</keyword>
<dbReference type="PANTHER" id="PTHR43674:SF2">
    <property type="entry name" value="BETA-UREIDOPROPIONASE"/>
    <property type="match status" value="1"/>
</dbReference>
<dbReference type="InterPro" id="IPR003010">
    <property type="entry name" value="C-N_Hydrolase"/>
</dbReference>
<dbReference type="PROSITE" id="PS50263">
    <property type="entry name" value="CN_HYDROLASE"/>
    <property type="match status" value="1"/>
</dbReference>
<dbReference type="Proteomes" id="UP000184694">
    <property type="component" value="Unassembled WGS sequence"/>
</dbReference>
<dbReference type="EMBL" id="FSRG01000005">
    <property type="protein sequence ID" value="SIO14823.1"/>
    <property type="molecule type" value="Genomic_DNA"/>
</dbReference>
<organism evidence="3 4">
    <name type="scientific">Halodesulfovibrio marinisediminis DSM 17456</name>
    <dbReference type="NCBI Taxonomy" id="1121457"/>
    <lineage>
        <taxon>Bacteria</taxon>
        <taxon>Pseudomonadati</taxon>
        <taxon>Thermodesulfobacteriota</taxon>
        <taxon>Desulfovibrionia</taxon>
        <taxon>Desulfovibrionales</taxon>
        <taxon>Desulfovibrionaceae</taxon>
        <taxon>Halodesulfovibrio</taxon>
    </lineage>
</organism>
<evidence type="ECO:0000259" key="2">
    <source>
        <dbReference type="PROSITE" id="PS50263"/>
    </source>
</evidence>
<dbReference type="CDD" id="cd07197">
    <property type="entry name" value="nitrilase"/>
    <property type="match status" value="1"/>
</dbReference>
<protein>
    <submittedName>
        <fullName evidence="3">Predicted amidohydrolase</fullName>
    </submittedName>
</protein>
<sequence length="252" mass="27311">MCTTLTTNHKVAQTTSALTVGLAQLAPIKCNISENLTKHIELVKQAAKKQVELLIFPELSLTGYEPEISADFAITYGSHPIRVLHNLANKHSMTILVGTPLRIKNTAPELGLVVLSPDAPIRHYSKIHLHGIENEFFSAGKEQMLLSMKGFSIGLAICADTTHPEHIQHAVNAGADCYLASLLISEQGYSADATMFMKYAQQHNIVVGISNFVGQSGPYTCAGKSTFWNTNGEVVAQANDVHETVITTTLSK</sequence>
<dbReference type="InterPro" id="IPR036526">
    <property type="entry name" value="C-N_Hydrolase_sf"/>
</dbReference>
<evidence type="ECO:0000256" key="1">
    <source>
        <dbReference type="ARBA" id="ARBA00022801"/>
    </source>
</evidence>
<dbReference type="AlphaFoldDB" id="A0A1N6H4Z0"/>
<dbReference type="STRING" id="1121457.SAMN02745161_2009"/>
<dbReference type="InterPro" id="IPR050345">
    <property type="entry name" value="Aliph_Amidase/BUP"/>
</dbReference>
<evidence type="ECO:0000313" key="4">
    <source>
        <dbReference type="Proteomes" id="UP000184694"/>
    </source>
</evidence>
<reference evidence="4" key="1">
    <citation type="submission" date="2016-11" db="EMBL/GenBank/DDBJ databases">
        <authorList>
            <person name="Varghese N."/>
            <person name="Submissions S."/>
        </authorList>
    </citation>
    <scope>NUCLEOTIDE SEQUENCE [LARGE SCALE GENOMIC DNA]</scope>
    <source>
        <strain evidence="4">DSM 17456</strain>
    </source>
</reference>
<dbReference type="GO" id="GO:0033388">
    <property type="term" value="P:putrescine biosynthetic process from arginine"/>
    <property type="evidence" value="ECO:0007669"/>
    <property type="project" value="TreeGrafter"/>
</dbReference>
<dbReference type="GO" id="GO:0050126">
    <property type="term" value="F:N-carbamoylputrescine amidase activity"/>
    <property type="evidence" value="ECO:0007669"/>
    <property type="project" value="TreeGrafter"/>
</dbReference>
<proteinExistence type="predicted"/>